<dbReference type="InterPro" id="IPR036737">
    <property type="entry name" value="OmpA-like_sf"/>
</dbReference>
<evidence type="ECO:0000256" key="2">
    <source>
        <dbReference type="ARBA" id="ARBA00023136"/>
    </source>
</evidence>
<dbReference type="PRINTS" id="PR01021">
    <property type="entry name" value="OMPADOMAIN"/>
</dbReference>
<evidence type="ECO:0000313" key="7">
    <source>
        <dbReference type="EMBL" id="UWX05531.1"/>
    </source>
</evidence>
<keyword evidence="5" id="KW-0732">Signal</keyword>
<sequence length="327" mass="35172">MKLKSLIAAFAMVLGLSTAAYANGLVRTVDSFDYLVDYSGSMMMTEQEIKMPKMEIAKEVLNKITKAIPDLGYKASMHTLAPAHEIVAYGDFAPAAMEEAVGSLQSDLAIYGRKTPLGNGINAFAPQYEQMARPTAIILVSDGLNNLGIEPVKSIVDNNIGACFHIISFADSAEGQATLDEIAKINDCTVMVNGVDLYKDDAALNDFVQKVFYAGLANDALVLRGVNFAFDSAVLTDEAKEILGDVAVIIKDAANGVALQGWTDSVGTEAYNKALSQRRAESVKAYLVQEGLDAGKIEAKGMGKSFKYDNSNADGRYLNRRVEVLVK</sequence>
<reference evidence="7" key="1">
    <citation type="submission" date="2020-12" db="EMBL/GenBank/DDBJ databases">
        <title>Taurinivorans muris gen. nov., sp. nov., fundamental and realized metabolic niche of a ubiquitous sulfidogenic bacterium in the murine intestine.</title>
        <authorList>
            <person name="Ye H."/>
            <person name="Hanson B.T."/>
            <person name="Loy A."/>
        </authorList>
    </citation>
    <scope>NUCLEOTIDE SEQUENCE</scope>
    <source>
        <strain evidence="7">LT0009</strain>
    </source>
</reference>
<feature type="domain" description="OmpA-like" evidence="6">
    <location>
        <begin position="215"/>
        <end position="327"/>
    </location>
</feature>
<evidence type="ECO:0000256" key="3">
    <source>
        <dbReference type="ARBA" id="ARBA00023237"/>
    </source>
</evidence>
<dbReference type="Pfam" id="PF00691">
    <property type="entry name" value="OmpA"/>
    <property type="match status" value="1"/>
</dbReference>
<dbReference type="Gene3D" id="3.40.50.410">
    <property type="entry name" value="von Willebrand factor, type A domain"/>
    <property type="match status" value="1"/>
</dbReference>
<keyword evidence="3" id="KW-0998">Cell outer membrane</keyword>
<evidence type="ECO:0000259" key="6">
    <source>
        <dbReference type="PROSITE" id="PS51123"/>
    </source>
</evidence>
<feature type="signal peptide" evidence="5">
    <location>
        <begin position="1"/>
        <end position="22"/>
    </location>
</feature>
<dbReference type="InterPro" id="IPR006664">
    <property type="entry name" value="OMP_bac"/>
</dbReference>
<dbReference type="PROSITE" id="PS01068">
    <property type="entry name" value="OMPA_1"/>
    <property type="match status" value="1"/>
</dbReference>
<protein>
    <submittedName>
        <fullName evidence="7">OmpA family protein</fullName>
    </submittedName>
</protein>
<dbReference type="RefSeq" id="WP_334315114.1">
    <property type="nucleotide sequence ID" value="NZ_CP065938.1"/>
</dbReference>
<keyword evidence="8" id="KW-1185">Reference proteome</keyword>
<dbReference type="SUPFAM" id="SSF103088">
    <property type="entry name" value="OmpA-like"/>
    <property type="match status" value="1"/>
</dbReference>
<evidence type="ECO:0000256" key="4">
    <source>
        <dbReference type="PROSITE-ProRule" id="PRU00473"/>
    </source>
</evidence>
<dbReference type="EMBL" id="CP065938">
    <property type="protein sequence ID" value="UWX05531.1"/>
    <property type="molecule type" value="Genomic_DNA"/>
</dbReference>
<dbReference type="Gene3D" id="3.30.1330.60">
    <property type="entry name" value="OmpA-like domain"/>
    <property type="match status" value="1"/>
</dbReference>
<evidence type="ECO:0000256" key="5">
    <source>
        <dbReference type="SAM" id="SignalP"/>
    </source>
</evidence>
<dbReference type="InterPro" id="IPR036465">
    <property type="entry name" value="vWFA_dom_sf"/>
</dbReference>
<accession>A0ABY5Y0D8</accession>
<organism evidence="7 8">
    <name type="scientific">Taurinivorans muris</name>
    <dbReference type="NCBI Taxonomy" id="2787751"/>
    <lineage>
        <taxon>Bacteria</taxon>
        <taxon>Pseudomonadati</taxon>
        <taxon>Thermodesulfobacteriota</taxon>
        <taxon>Desulfovibrionia</taxon>
        <taxon>Desulfovibrionales</taxon>
        <taxon>Desulfovibrionaceae</taxon>
        <taxon>Taurinivorans</taxon>
    </lineage>
</organism>
<gene>
    <name evidence="7" type="ORF">JBF11_08800</name>
</gene>
<dbReference type="Proteomes" id="UP001058120">
    <property type="component" value="Chromosome"/>
</dbReference>
<evidence type="ECO:0000256" key="1">
    <source>
        <dbReference type="ARBA" id="ARBA00004442"/>
    </source>
</evidence>
<dbReference type="PROSITE" id="PS51123">
    <property type="entry name" value="OMPA_2"/>
    <property type="match status" value="1"/>
</dbReference>
<dbReference type="InterPro" id="IPR006690">
    <property type="entry name" value="OMPA-like_CS"/>
</dbReference>
<evidence type="ECO:0000313" key="8">
    <source>
        <dbReference type="Proteomes" id="UP001058120"/>
    </source>
</evidence>
<dbReference type="InterPro" id="IPR006665">
    <property type="entry name" value="OmpA-like"/>
</dbReference>
<feature type="chain" id="PRO_5047037035" evidence="5">
    <location>
        <begin position="23"/>
        <end position="327"/>
    </location>
</feature>
<proteinExistence type="predicted"/>
<dbReference type="PANTHER" id="PTHR30329">
    <property type="entry name" value="STATOR ELEMENT OF FLAGELLAR MOTOR COMPLEX"/>
    <property type="match status" value="1"/>
</dbReference>
<dbReference type="CDD" id="cd07185">
    <property type="entry name" value="OmpA_C-like"/>
    <property type="match status" value="1"/>
</dbReference>
<comment type="subcellular location">
    <subcellularLocation>
        <location evidence="1">Cell outer membrane</location>
    </subcellularLocation>
</comment>
<dbReference type="PANTHER" id="PTHR30329:SF21">
    <property type="entry name" value="LIPOPROTEIN YIAD-RELATED"/>
    <property type="match status" value="1"/>
</dbReference>
<dbReference type="InterPro" id="IPR050330">
    <property type="entry name" value="Bact_OuterMem_StrucFunc"/>
</dbReference>
<dbReference type="SUPFAM" id="SSF53300">
    <property type="entry name" value="vWA-like"/>
    <property type="match status" value="1"/>
</dbReference>
<keyword evidence="2 4" id="KW-0472">Membrane</keyword>
<name>A0ABY5Y0D8_9BACT</name>